<keyword evidence="1" id="KW-0732">Signal</keyword>
<dbReference type="PATRIC" id="fig|270351.6.peg.7379"/>
<gene>
    <name evidence="2" type="ORF">VP06_12200</name>
</gene>
<dbReference type="GO" id="GO:0006644">
    <property type="term" value="P:phospholipid metabolic process"/>
    <property type="evidence" value="ECO:0007669"/>
    <property type="project" value="InterPro"/>
</dbReference>
<evidence type="ECO:0000313" key="2">
    <source>
        <dbReference type="EMBL" id="KMO35453.1"/>
    </source>
</evidence>
<dbReference type="SUPFAM" id="SSF48619">
    <property type="entry name" value="Phospholipase A2, PLA2"/>
    <property type="match status" value="1"/>
</dbReference>
<accession>A0A0J6SPZ8</accession>
<dbReference type="GO" id="GO:0004623">
    <property type="term" value="F:phospholipase A2 activity"/>
    <property type="evidence" value="ECO:0007669"/>
    <property type="project" value="InterPro"/>
</dbReference>
<reference evidence="2 3" key="1">
    <citation type="submission" date="2015-03" db="EMBL/GenBank/DDBJ databases">
        <title>Genome sequencing of Methylobacterium aquaticum DSM16371 type strain.</title>
        <authorList>
            <person name="Chaudhry V."/>
            <person name="Patil P.B."/>
        </authorList>
    </citation>
    <scope>NUCLEOTIDE SEQUENCE [LARGE SCALE GENOMIC DNA]</scope>
    <source>
        <strain evidence="2 3">DSM 16371</strain>
    </source>
</reference>
<protein>
    <recommendedName>
        <fullName evidence="4">Phospholipase A2</fullName>
    </recommendedName>
</protein>
<name>A0A0J6SPZ8_9HYPH</name>
<evidence type="ECO:0008006" key="4">
    <source>
        <dbReference type="Google" id="ProtNLM"/>
    </source>
</evidence>
<proteinExistence type="predicted"/>
<sequence>MRFTVPLILACGLAAPALAQSGRPPALLIHGNYCGPGNNAPLPPIDALDAACARHDACWPRGGLPAAACNARLQREAEMIARDPYQPRDLRDAAGFVAFAAGLMPSRPQVAAAPTVVAPSFDLPSTGSVGPAIDEDDE</sequence>
<dbReference type="AlphaFoldDB" id="A0A0J6SPZ8"/>
<evidence type="ECO:0000313" key="3">
    <source>
        <dbReference type="Proteomes" id="UP000035929"/>
    </source>
</evidence>
<evidence type="ECO:0000256" key="1">
    <source>
        <dbReference type="SAM" id="SignalP"/>
    </source>
</evidence>
<dbReference type="EMBL" id="LABX01000088">
    <property type="protein sequence ID" value="KMO35453.1"/>
    <property type="molecule type" value="Genomic_DNA"/>
</dbReference>
<dbReference type="RefSeq" id="WP_048464038.1">
    <property type="nucleotide sequence ID" value="NZ_JBNTQU010000043.1"/>
</dbReference>
<dbReference type="InterPro" id="IPR036444">
    <property type="entry name" value="PLipase_A2_dom_sf"/>
</dbReference>
<feature type="chain" id="PRO_5005281317" description="Phospholipase A2" evidence="1">
    <location>
        <begin position="20"/>
        <end position="138"/>
    </location>
</feature>
<feature type="signal peptide" evidence="1">
    <location>
        <begin position="1"/>
        <end position="19"/>
    </location>
</feature>
<dbReference type="Proteomes" id="UP000035929">
    <property type="component" value="Unassembled WGS sequence"/>
</dbReference>
<dbReference type="Gene3D" id="1.20.90.10">
    <property type="entry name" value="Phospholipase A2 domain"/>
    <property type="match status" value="1"/>
</dbReference>
<organism evidence="2 3">
    <name type="scientific">Methylobacterium aquaticum</name>
    <dbReference type="NCBI Taxonomy" id="270351"/>
    <lineage>
        <taxon>Bacteria</taxon>
        <taxon>Pseudomonadati</taxon>
        <taxon>Pseudomonadota</taxon>
        <taxon>Alphaproteobacteria</taxon>
        <taxon>Hyphomicrobiales</taxon>
        <taxon>Methylobacteriaceae</taxon>
        <taxon>Methylobacterium</taxon>
    </lineage>
</organism>
<dbReference type="GO" id="GO:0050482">
    <property type="term" value="P:arachidonate secretion"/>
    <property type="evidence" value="ECO:0007669"/>
    <property type="project" value="InterPro"/>
</dbReference>
<comment type="caution">
    <text evidence="2">The sequence shown here is derived from an EMBL/GenBank/DDBJ whole genome shotgun (WGS) entry which is preliminary data.</text>
</comment>